<evidence type="ECO:0008006" key="3">
    <source>
        <dbReference type="Google" id="ProtNLM"/>
    </source>
</evidence>
<proteinExistence type="predicted"/>
<dbReference type="RefSeq" id="WP_085279889.1">
    <property type="nucleotide sequence ID" value="NZ_FXAE01000084.1"/>
</dbReference>
<organism evidence="1 2">
    <name type="scientific">Paenibacillus barengoltzii J12</name>
    <dbReference type="NCBI Taxonomy" id="935846"/>
    <lineage>
        <taxon>Bacteria</taxon>
        <taxon>Bacillati</taxon>
        <taxon>Bacillota</taxon>
        <taxon>Bacilli</taxon>
        <taxon>Bacillales</taxon>
        <taxon>Paenibacillaceae</taxon>
        <taxon>Paenibacillus</taxon>
    </lineage>
</organism>
<comment type="caution">
    <text evidence="1">The sequence shown here is derived from an EMBL/GenBank/DDBJ whole genome shotgun (WGS) entry which is preliminary data.</text>
</comment>
<sequence length="224" mass="27034">MKYFTKELYEEMQVYGSLVFCESKEDQEQEIEWYIKEGRDYFEESLQRFEIISPYMMKYLPENILTYVYDQRIMDCNIPDSVMRKEITAWRAQWNFKWKGVCEQYKQYYDSIYNDLSENLRKVGKDIRIHGAKIMDVAFKKNRLELVVNTVDDKVFDFLFTEVNSFEYQDNPINNVCEYLEIGLIDREVFEIQILLSNSINTKNIYDTNEMKIIASDLNIIELK</sequence>
<keyword evidence="2" id="KW-1185">Reference proteome</keyword>
<gene>
    <name evidence="1" type="ORF">SAMN02744124_04392</name>
</gene>
<dbReference type="InterPro" id="IPR025144">
    <property type="entry name" value="DUF4085"/>
</dbReference>
<evidence type="ECO:0000313" key="2">
    <source>
        <dbReference type="Proteomes" id="UP000192939"/>
    </source>
</evidence>
<protein>
    <recommendedName>
        <fullName evidence="3">DUF4085 family protein</fullName>
    </recommendedName>
</protein>
<name>A0ABY1M3K7_9BACL</name>
<accession>A0ABY1M3K7</accession>
<evidence type="ECO:0000313" key="1">
    <source>
        <dbReference type="EMBL" id="SMF69343.1"/>
    </source>
</evidence>
<dbReference type="Pfam" id="PF13315">
    <property type="entry name" value="DUF4085"/>
    <property type="match status" value="1"/>
</dbReference>
<dbReference type="Proteomes" id="UP000192939">
    <property type="component" value="Unassembled WGS sequence"/>
</dbReference>
<reference evidence="1 2" key="1">
    <citation type="submission" date="2017-04" db="EMBL/GenBank/DDBJ databases">
        <authorList>
            <person name="Varghese N."/>
            <person name="Submissions S."/>
        </authorList>
    </citation>
    <scope>NUCLEOTIDE SEQUENCE [LARGE SCALE GENOMIC DNA]</scope>
    <source>
        <strain evidence="1 2">J12</strain>
    </source>
</reference>
<dbReference type="EMBL" id="FXAE01000084">
    <property type="protein sequence ID" value="SMF69343.1"/>
    <property type="molecule type" value="Genomic_DNA"/>
</dbReference>